<comment type="caution">
    <text evidence="3">The sequence shown here is derived from an EMBL/GenBank/DDBJ whole genome shotgun (WGS) entry which is preliminary data.</text>
</comment>
<feature type="chain" id="PRO_5038668830" description="Transcriptional regulator" evidence="2">
    <location>
        <begin position="20"/>
        <end position="238"/>
    </location>
</feature>
<feature type="signal peptide" evidence="2">
    <location>
        <begin position="1"/>
        <end position="19"/>
    </location>
</feature>
<dbReference type="RefSeq" id="WP_303953788.1">
    <property type="nucleotide sequence ID" value="NZ_JAGZXI010000015.1"/>
</dbReference>
<dbReference type="InterPro" id="IPR047002">
    <property type="entry name" value="Tcp10_C_sf"/>
</dbReference>
<protein>
    <recommendedName>
        <fullName evidence="5">Transcriptional regulator</fullName>
    </recommendedName>
</protein>
<evidence type="ECO:0000313" key="3">
    <source>
        <dbReference type="EMBL" id="MBS6635660.1"/>
    </source>
</evidence>
<reference evidence="3" key="1">
    <citation type="submission" date="2021-02" db="EMBL/GenBank/DDBJ databases">
        <title>Infant gut strain persistence is associated with maternal origin, phylogeny, and functional potential including surface adhesion and iron acquisition.</title>
        <authorList>
            <person name="Lou Y.C."/>
        </authorList>
    </citation>
    <scope>NUCLEOTIDE SEQUENCE</scope>
    <source>
        <strain evidence="3">L1_008_092G1_dasL1_008_092G1_concoct_16</strain>
    </source>
</reference>
<keyword evidence="2" id="KW-0732">Signal</keyword>
<feature type="region of interest" description="Disordered" evidence="1">
    <location>
        <begin position="32"/>
        <end position="91"/>
    </location>
</feature>
<dbReference type="AlphaFoldDB" id="A0A943TF20"/>
<proteinExistence type="predicted"/>
<feature type="compositionally biased region" description="Low complexity" evidence="1">
    <location>
        <begin position="32"/>
        <end position="83"/>
    </location>
</feature>
<name>A0A943TF20_9MICC</name>
<dbReference type="Gene3D" id="2.60.450.20">
    <property type="match status" value="1"/>
</dbReference>
<dbReference type="EMBL" id="JAGZXI010000015">
    <property type="protein sequence ID" value="MBS6635660.1"/>
    <property type="molecule type" value="Genomic_DNA"/>
</dbReference>
<dbReference type="Proteomes" id="UP000739069">
    <property type="component" value="Unassembled WGS sequence"/>
</dbReference>
<dbReference type="PROSITE" id="PS51257">
    <property type="entry name" value="PROKAR_LIPOPROTEIN"/>
    <property type="match status" value="1"/>
</dbReference>
<sequence>MKKSIAVLSLSLASLLGLAACAPAVKAPVASGRSASASASASPSASPSAEDSQSASESPSASSEGSSKPSSSASARETASSNSTDVDGAAESRKTAMELYKAYARSVDAVEKVPAGIVRGENADGKTYTSESNKVTLVAGKDKEYVIRIKNDGSWSRARANGEAELVNPDGSWIRIKPDGERIAVKGSGTVYISYHQGDVPKDLINTLETPKLPAPVEGSVGVPKEPVKPTKISSVTN</sequence>
<gene>
    <name evidence="3" type="ORF">KH265_08500</name>
</gene>
<evidence type="ECO:0000256" key="2">
    <source>
        <dbReference type="SAM" id="SignalP"/>
    </source>
</evidence>
<evidence type="ECO:0000313" key="4">
    <source>
        <dbReference type="Proteomes" id="UP000739069"/>
    </source>
</evidence>
<accession>A0A943TF20</accession>
<organism evidence="3 4">
    <name type="scientific">Rothia mucilaginosa</name>
    <dbReference type="NCBI Taxonomy" id="43675"/>
    <lineage>
        <taxon>Bacteria</taxon>
        <taxon>Bacillati</taxon>
        <taxon>Actinomycetota</taxon>
        <taxon>Actinomycetes</taxon>
        <taxon>Micrococcales</taxon>
        <taxon>Micrococcaceae</taxon>
        <taxon>Rothia</taxon>
    </lineage>
</organism>
<evidence type="ECO:0008006" key="5">
    <source>
        <dbReference type="Google" id="ProtNLM"/>
    </source>
</evidence>
<feature type="region of interest" description="Disordered" evidence="1">
    <location>
        <begin position="212"/>
        <end position="238"/>
    </location>
</feature>
<evidence type="ECO:0000256" key="1">
    <source>
        <dbReference type="SAM" id="MobiDB-lite"/>
    </source>
</evidence>